<evidence type="ECO:0008006" key="4">
    <source>
        <dbReference type="Google" id="ProtNLM"/>
    </source>
</evidence>
<evidence type="ECO:0000256" key="1">
    <source>
        <dbReference type="SAM" id="SignalP"/>
    </source>
</evidence>
<dbReference type="Proteomes" id="UP000737171">
    <property type="component" value="Unassembled WGS sequence"/>
</dbReference>
<feature type="chain" id="PRO_5046050475" description="Beta-barrel porin-2, OmpL-like. bbp2" evidence="1">
    <location>
        <begin position="26"/>
        <end position="428"/>
    </location>
</feature>
<evidence type="ECO:0000313" key="2">
    <source>
        <dbReference type="EMBL" id="NRF68840.1"/>
    </source>
</evidence>
<protein>
    <recommendedName>
        <fullName evidence="4">Beta-barrel porin-2, OmpL-like. bbp2</fullName>
    </recommendedName>
</protein>
<name>A0ABX2EJN7_9BURK</name>
<dbReference type="RefSeq" id="WP_173124938.1">
    <property type="nucleotide sequence ID" value="NZ_JABRWJ010000005.1"/>
</dbReference>
<accession>A0ABX2EJN7</accession>
<keyword evidence="3" id="KW-1185">Reference proteome</keyword>
<dbReference type="EMBL" id="JABRWJ010000005">
    <property type="protein sequence ID" value="NRF68840.1"/>
    <property type="molecule type" value="Genomic_DNA"/>
</dbReference>
<keyword evidence="1" id="KW-0732">Signal</keyword>
<gene>
    <name evidence="2" type="ORF">HLB44_17750</name>
</gene>
<reference evidence="2 3" key="1">
    <citation type="submission" date="2020-05" db="EMBL/GenBank/DDBJ databases">
        <title>Aquincola sp. isolate from soil.</title>
        <authorList>
            <person name="Han J."/>
            <person name="Kim D.-U."/>
        </authorList>
    </citation>
    <scope>NUCLEOTIDE SEQUENCE [LARGE SCALE GENOMIC DNA]</scope>
    <source>
        <strain evidence="2 3">S2</strain>
    </source>
</reference>
<feature type="signal peptide" evidence="1">
    <location>
        <begin position="1"/>
        <end position="25"/>
    </location>
</feature>
<organism evidence="2 3">
    <name type="scientific">Pseudaquabacterium terrae</name>
    <dbReference type="NCBI Taxonomy" id="2732868"/>
    <lineage>
        <taxon>Bacteria</taxon>
        <taxon>Pseudomonadati</taxon>
        <taxon>Pseudomonadota</taxon>
        <taxon>Betaproteobacteria</taxon>
        <taxon>Burkholderiales</taxon>
        <taxon>Sphaerotilaceae</taxon>
        <taxon>Pseudaquabacterium</taxon>
    </lineage>
</organism>
<sequence>MRSLSIKRLASVALAAGCASFAVQAEGETPSGELRLSWTDRSASSRGPLAAAEALQPGIAPPPASALLAEAELRHMLRTRLGATPLSLAGNLWLGHQHAEGRASDGEARVNELHLSADFGAWQASAGKKVLGWDVGYGFRPNDFVQQEVRRTLLSSTPEGRPLLQLERFDADSALSLVWVNPQRWSADDAASRGAAESAFAWRAYRRFGGLDAFGFARHGAHTGASIGSALAWIATDELELHGSIRLLQRHDGWRFSPAAGDAPVAGNPWQPATLGHATQWLVGASWTGLQRQGVLLEYWHDGTTLADADWKRWNARSSALKRLPSPPVPAAAKAGNLAWQATPFNAQSLRRDNLFVRLSWQPEPWQLAFDALITPADRGRMLTASLQWQGDHWRLNAAVRINGGPAEAVIAQLPTRRSVLLAATRPF</sequence>
<comment type="caution">
    <text evidence="2">The sequence shown here is derived from an EMBL/GenBank/DDBJ whole genome shotgun (WGS) entry which is preliminary data.</text>
</comment>
<evidence type="ECO:0000313" key="3">
    <source>
        <dbReference type="Proteomes" id="UP000737171"/>
    </source>
</evidence>
<proteinExistence type="predicted"/>